<dbReference type="EMBL" id="BAABJW010000002">
    <property type="protein sequence ID" value="GAA4806633.1"/>
    <property type="molecule type" value="Genomic_DNA"/>
</dbReference>
<gene>
    <name evidence="1" type="ORF">GCM10023330_11420</name>
</gene>
<evidence type="ECO:0000313" key="1">
    <source>
        <dbReference type="EMBL" id="GAA4806633.1"/>
    </source>
</evidence>
<comment type="caution">
    <text evidence="1">The sequence shown here is derived from an EMBL/GenBank/DDBJ whole genome shotgun (WGS) entry which is preliminary data.</text>
</comment>
<name>A0ABP9C9B2_9FLAO</name>
<accession>A0ABP9C9B2</accession>
<keyword evidence="2" id="KW-1185">Reference proteome</keyword>
<organism evidence="1 2">
    <name type="scientific">Litoribaculum gwangyangense</name>
    <dbReference type="NCBI Taxonomy" id="1130722"/>
    <lineage>
        <taxon>Bacteria</taxon>
        <taxon>Pseudomonadati</taxon>
        <taxon>Bacteroidota</taxon>
        <taxon>Flavobacteriia</taxon>
        <taxon>Flavobacteriales</taxon>
        <taxon>Flavobacteriaceae</taxon>
        <taxon>Litoribaculum</taxon>
    </lineage>
</organism>
<sequence length="89" mass="10248">MSRFNKEIMSLSSIIILYLRSLNSYTKLFLGNDVARFSSIFANVYLDFEIKLLGLVLRDSAFTLGREYSQHVVIKVSHRGIIYHGLAFE</sequence>
<evidence type="ECO:0000313" key="2">
    <source>
        <dbReference type="Proteomes" id="UP001501433"/>
    </source>
</evidence>
<proteinExistence type="predicted"/>
<protein>
    <submittedName>
        <fullName evidence="1">Uncharacterized protein</fullName>
    </submittedName>
</protein>
<dbReference type="Proteomes" id="UP001501433">
    <property type="component" value="Unassembled WGS sequence"/>
</dbReference>
<reference evidence="2" key="1">
    <citation type="journal article" date="2019" name="Int. J. Syst. Evol. Microbiol.">
        <title>The Global Catalogue of Microorganisms (GCM) 10K type strain sequencing project: providing services to taxonomists for standard genome sequencing and annotation.</title>
        <authorList>
            <consortium name="The Broad Institute Genomics Platform"/>
            <consortium name="The Broad Institute Genome Sequencing Center for Infectious Disease"/>
            <person name="Wu L."/>
            <person name="Ma J."/>
        </authorList>
    </citation>
    <scope>NUCLEOTIDE SEQUENCE [LARGE SCALE GENOMIC DNA]</scope>
    <source>
        <strain evidence="2">JCM 18325</strain>
    </source>
</reference>